<dbReference type="Proteomes" id="UP000286997">
    <property type="component" value="Unassembled WGS sequence"/>
</dbReference>
<dbReference type="OrthoDB" id="7993290at2"/>
<dbReference type="AlphaFoldDB" id="A0A3S2YXE1"/>
<reference evidence="1 2" key="1">
    <citation type="submission" date="2019-01" db="EMBL/GenBank/DDBJ databases">
        <authorList>
            <person name="Chen W.-M."/>
        </authorList>
    </citation>
    <scope>NUCLEOTIDE SEQUENCE [LARGE SCALE GENOMIC DNA]</scope>
    <source>
        <strain evidence="1 2">TER-1</strain>
    </source>
</reference>
<name>A0A3S2YXE1_9HYPH</name>
<comment type="caution">
    <text evidence="1">The sequence shown here is derived from an EMBL/GenBank/DDBJ whole genome shotgun (WGS) entry which is preliminary data.</text>
</comment>
<evidence type="ECO:0000313" key="2">
    <source>
        <dbReference type="Proteomes" id="UP000286997"/>
    </source>
</evidence>
<keyword evidence="2" id="KW-1185">Reference proteome</keyword>
<proteinExistence type="predicted"/>
<protein>
    <submittedName>
        <fullName evidence="1">Uncharacterized protein</fullName>
    </submittedName>
</protein>
<sequence length="117" mass="13045">MILTACEGRFWQYEVAEHEDGYAVLMRDRDTGDLDADGITLFRTMPVAFAYAEMSAAFDRYVAEEGDEAGGETARLVETSERTFLDLSGRRHDGGIPAAAAEAWARWDEDGPRRALH</sequence>
<dbReference type="RefSeq" id="WP_127726773.1">
    <property type="nucleotide sequence ID" value="NZ_SACP01000001.1"/>
</dbReference>
<evidence type="ECO:0000313" key="1">
    <source>
        <dbReference type="EMBL" id="RVU21530.1"/>
    </source>
</evidence>
<dbReference type="EMBL" id="SACP01000001">
    <property type="protein sequence ID" value="RVU21530.1"/>
    <property type="molecule type" value="Genomic_DNA"/>
</dbReference>
<organism evidence="1 2">
    <name type="scientific">Methylobacterium oryzihabitans</name>
    <dbReference type="NCBI Taxonomy" id="2499852"/>
    <lineage>
        <taxon>Bacteria</taxon>
        <taxon>Pseudomonadati</taxon>
        <taxon>Pseudomonadota</taxon>
        <taxon>Alphaproteobacteria</taxon>
        <taxon>Hyphomicrobiales</taxon>
        <taxon>Methylobacteriaceae</taxon>
        <taxon>Methylobacterium</taxon>
    </lineage>
</organism>
<accession>A0A3S2YXE1</accession>
<gene>
    <name evidence="1" type="ORF">EOE48_00265</name>
</gene>